<organism evidence="1 2">
    <name type="scientific">Escallonia herrerae</name>
    <dbReference type="NCBI Taxonomy" id="1293975"/>
    <lineage>
        <taxon>Eukaryota</taxon>
        <taxon>Viridiplantae</taxon>
        <taxon>Streptophyta</taxon>
        <taxon>Embryophyta</taxon>
        <taxon>Tracheophyta</taxon>
        <taxon>Spermatophyta</taxon>
        <taxon>Magnoliopsida</taxon>
        <taxon>eudicotyledons</taxon>
        <taxon>Gunneridae</taxon>
        <taxon>Pentapetalae</taxon>
        <taxon>asterids</taxon>
        <taxon>campanulids</taxon>
        <taxon>Escalloniales</taxon>
        <taxon>Escalloniaceae</taxon>
        <taxon>Escallonia</taxon>
    </lineage>
</organism>
<accession>A0AA88V924</accession>
<name>A0AA88V924_9ASTE</name>
<dbReference type="AlphaFoldDB" id="A0AA88V924"/>
<sequence>MASNPVYLPESGISPNLDPLGENYFKWTAANGDDVDLSDKQEFTVVMKTPLHACMITATERIGQMGSNMLALIFRIGVKWVLKSQEL</sequence>
<comment type="caution">
    <text evidence="1">The sequence shown here is derived from an EMBL/GenBank/DDBJ whole genome shotgun (WGS) entry which is preliminary data.</text>
</comment>
<keyword evidence="2" id="KW-1185">Reference proteome</keyword>
<dbReference type="EMBL" id="JAVXUP010002510">
    <property type="protein sequence ID" value="KAK3002904.1"/>
    <property type="molecule type" value="Genomic_DNA"/>
</dbReference>
<reference evidence="1" key="1">
    <citation type="submission" date="2022-12" db="EMBL/GenBank/DDBJ databases">
        <title>Draft genome assemblies for two species of Escallonia (Escalloniales).</title>
        <authorList>
            <person name="Chanderbali A."/>
            <person name="Dervinis C."/>
            <person name="Anghel I."/>
            <person name="Soltis D."/>
            <person name="Soltis P."/>
            <person name="Zapata F."/>
        </authorList>
    </citation>
    <scope>NUCLEOTIDE SEQUENCE</scope>
    <source>
        <strain evidence="1">UCBG64.0493</strain>
        <tissue evidence="1">Leaf</tissue>
    </source>
</reference>
<gene>
    <name evidence="1" type="ORF">RJ639_020001</name>
</gene>
<protein>
    <submittedName>
        <fullName evidence="1">Uncharacterized protein</fullName>
    </submittedName>
</protein>
<evidence type="ECO:0000313" key="2">
    <source>
        <dbReference type="Proteomes" id="UP001188597"/>
    </source>
</evidence>
<proteinExistence type="predicted"/>
<evidence type="ECO:0000313" key="1">
    <source>
        <dbReference type="EMBL" id="KAK3002904.1"/>
    </source>
</evidence>
<dbReference type="Proteomes" id="UP001188597">
    <property type="component" value="Unassembled WGS sequence"/>
</dbReference>